<keyword evidence="5" id="KW-0539">Nucleus</keyword>
<protein>
    <recommendedName>
        <fullName evidence="7">C2H2-type domain-containing protein</fullName>
    </recommendedName>
</protein>
<sequence length="472" mass="54239">MPPKPANRFALFADDDDHEHEAEKSPLSPSPFANQVADDDAPWKEVRRGGQAQKAKTLVIRDDRTRPPPANRRQKHRDVSGSTQASNASDKPMYENYCGVCNYHCSSKASLVDHIKHSPKAHANFCNLCKRVFKDRNGLKNHLENSLGHDVFCNLCLSAFQNQWALKNHFENNYAVGHEFVCLTCLLGFRTKMELSRHLQTGEKHVWCNTCHRRFRNQDERDAHWKETAKHKHCLQPGCDFDASNAAELEQHLENDHFQCEGCRLIFPSNTKLSLHYHTCAFDVPCPNCGTLFPGPLKLAAHSHTCFFCTQCGFRTDTDEEYQFHLTTHTTPNSPLPCWACKSLHHTPLDLTTHLETCPSIPPTLLLSILGKWWYSPLYMDLDIHAQIRRNELNFDLEQMTSWVKQGILHPFICRAESCEHKTFSKLSELVEHFEGRECAWGVERLRLDKLRVEFERVWERRDSVAGSVALG</sequence>
<dbReference type="GO" id="GO:0005634">
    <property type="term" value="C:nucleus"/>
    <property type="evidence" value="ECO:0007669"/>
    <property type="project" value="TreeGrafter"/>
</dbReference>
<gene>
    <name evidence="8" type="ORF">CC80DRAFT_81882</name>
</gene>
<evidence type="ECO:0000256" key="6">
    <source>
        <dbReference type="SAM" id="MobiDB-lite"/>
    </source>
</evidence>
<keyword evidence="2" id="KW-0677">Repeat</keyword>
<feature type="domain" description="C2H2-type" evidence="7">
    <location>
        <begin position="151"/>
        <end position="178"/>
    </location>
</feature>
<keyword evidence="4" id="KW-0862">Zinc</keyword>
<evidence type="ECO:0000256" key="5">
    <source>
        <dbReference type="ARBA" id="ARBA00023242"/>
    </source>
</evidence>
<feature type="domain" description="C2H2-type" evidence="7">
    <location>
        <begin position="284"/>
        <end position="304"/>
    </location>
</feature>
<feature type="region of interest" description="Disordered" evidence="6">
    <location>
        <begin position="1"/>
        <end position="88"/>
    </location>
</feature>
<feature type="domain" description="C2H2-type" evidence="7">
    <location>
        <begin position="124"/>
        <end position="149"/>
    </location>
</feature>
<proteinExistence type="predicted"/>
<keyword evidence="3" id="KW-0863">Zinc-finger</keyword>
<evidence type="ECO:0000256" key="2">
    <source>
        <dbReference type="ARBA" id="ARBA00022737"/>
    </source>
</evidence>
<feature type="domain" description="C2H2-type" evidence="7">
    <location>
        <begin position="307"/>
        <end position="329"/>
    </location>
</feature>
<dbReference type="GO" id="GO:0008270">
    <property type="term" value="F:zinc ion binding"/>
    <property type="evidence" value="ECO:0007669"/>
    <property type="project" value="UniProtKB-KW"/>
</dbReference>
<evidence type="ECO:0000259" key="7">
    <source>
        <dbReference type="SMART" id="SM00355"/>
    </source>
</evidence>
<feature type="domain" description="C2H2-type" evidence="7">
    <location>
        <begin position="258"/>
        <end position="278"/>
    </location>
</feature>
<dbReference type="GO" id="GO:0000981">
    <property type="term" value="F:DNA-binding transcription factor activity, RNA polymerase II-specific"/>
    <property type="evidence" value="ECO:0007669"/>
    <property type="project" value="TreeGrafter"/>
</dbReference>
<evidence type="ECO:0000313" key="8">
    <source>
        <dbReference type="EMBL" id="KAF1955901.1"/>
    </source>
</evidence>
<dbReference type="AlphaFoldDB" id="A0A6A5TTC1"/>
<dbReference type="Proteomes" id="UP000800035">
    <property type="component" value="Unassembled WGS sequence"/>
</dbReference>
<feature type="domain" description="C2H2-type" evidence="7">
    <location>
        <begin position="206"/>
        <end position="231"/>
    </location>
</feature>
<feature type="domain" description="C2H2-type" evidence="7">
    <location>
        <begin position="232"/>
        <end position="257"/>
    </location>
</feature>
<evidence type="ECO:0000256" key="3">
    <source>
        <dbReference type="ARBA" id="ARBA00022771"/>
    </source>
</evidence>
<reference evidence="8" key="1">
    <citation type="journal article" date="2020" name="Stud. Mycol.">
        <title>101 Dothideomycetes genomes: a test case for predicting lifestyles and emergence of pathogens.</title>
        <authorList>
            <person name="Haridas S."/>
            <person name="Albert R."/>
            <person name="Binder M."/>
            <person name="Bloem J."/>
            <person name="Labutti K."/>
            <person name="Salamov A."/>
            <person name="Andreopoulos B."/>
            <person name="Baker S."/>
            <person name="Barry K."/>
            <person name="Bills G."/>
            <person name="Bluhm B."/>
            <person name="Cannon C."/>
            <person name="Castanera R."/>
            <person name="Culley D."/>
            <person name="Daum C."/>
            <person name="Ezra D."/>
            <person name="Gonzalez J."/>
            <person name="Henrissat B."/>
            <person name="Kuo A."/>
            <person name="Liang C."/>
            <person name="Lipzen A."/>
            <person name="Lutzoni F."/>
            <person name="Magnuson J."/>
            <person name="Mondo S."/>
            <person name="Nolan M."/>
            <person name="Ohm R."/>
            <person name="Pangilinan J."/>
            <person name="Park H.-J."/>
            <person name="Ramirez L."/>
            <person name="Alfaro M."/>
            <person name="Sun H."/>
            <person name="Tritt A."/>
            <person name="Yoshinaga Y."/>
            <person name="Zwiers L.-H."/>
            <person name="Turgeon B."/>
            <person name="Goodwin S."/>
            <person name="Spatafora J."/>
            <person name="Crous P."/>
            <person name="Grigoriev I."/>
        </authorList>
    </citation>
    <scope>NUCLEOTIDE SEQUENCE</scope>
    <source>
        <strain evidence="8">CBS 675.92</strain>
    </source>
</reference>
<evidence type="ECO:0000256" key="1">
    <source>
        <dbReference type="ARBA" id="ARBA00022723"/>
    </source>
</evidence>
<dbReference type="PANTHER" id="PTHR24394:SF29">
    <property type="entry name" value="MYONEURIN"/>
    <property type="match status" value="1"/>
</dbReference>
<keyword evidence="9" id="KW-1185">Reference proteome</keyword>
<dbReference type="PANTHER" id="PTHR24394">
    <property type="entry name" value="ZINC FINGER PROTEIN"/>
    <property type="match status" value="1"/>
</dbReference>
<name>A0A6A5TTC1_9PLEO</name>
<feature type="domain" description="C2H2-type" evidence="7">
    <location>
        <begin position="96"/>
        <end position="117"/>
    </location>
</feature>
<evidence type="ECO:0000313" key="9">
    <source>
        <dbReference type="Proteomes" id="UP000800035"/>
    </source>
</evidence>
<evidence type="ECO:0000256" key="4">
    <source>
        <dbReference type="ARBA" id="ARBA00022833"/>
    </source>
</evidence>
<dbReference type="InterPro" id="IPR013087">
    <property type="entry name" value="Znf_C2H2_type"/>
</dbReference>
<accession>A0A6A5TTC1</accession>
<dbReference type="Pfam" id="PF12874">
    <property type="entry name" value="zf-met"/>
    <property type="match status" value="1"/>
</dbReference>
<keyword evidence="1" id="KW-0479">Metal-binding</keyword>
<dbReference type="SMART" id="SM00355">
    <property type="entry name" value="ZnF_C2H2"/>
    <property type="match status" value="9"/>
</dbReference>
<organism evidence="8 9">
    <name type="scientific">Byssothecium circinans</name>
    <dbReference type="NCBI Taxonomy" id="147558"/>
    <lineage>
        <taxon>Eukaryota</taxon>
        <taxon>Fungi</taxon>
        <taxon>Dikarya</taxon>
        <taxon>Ascomycota</taxon>
        <taxon>Pezizomycotina</taxon>
        <taxon>Dothideomycetes</taxon>
        <taxon>Pleosporomycetidae</taxon>
        <taxon>Pleosporales</taxon>
        <taxon>Massarineae</taxon>
        <taxon>Massarinaceae</taxon>
        <taxon>Byssothecium</taxon>
    </lineage>
</organism>
<feature type="domain" description="C2H2-type" evidence="7">
    <location>
        <begin position="180"/>
        <end position="205"/>
    </location>
</feature>
<dbReference type="EMBL" id="ML976993">
    <property type="protein sequence ID" value="KAF1955901.1"/>
    <property type="molecule type" value="Genomic_DNA"/>
</dbReference>
<dbReference type="Gene3D" id="3.30.160.60">
    <property type="entry name" value="Classic Zinc Finger"/>
    <property type="match status" value="2"/>
</dbReference>
<dbReference type="OrthoDB" id="6105938at2759"/>